<dbReference type="PROSITE" id="PS51257">
    <property type="entry name" value="PROKAR_LIPOPROTEIN"/>
    <property type="match status" value="1"/>
</dbReference>
<accession>A0A4U5JUC1</accession>
<dbReference type="PANTHER" id="PTHR35603">
    <property type="match status" value="1"/>
</dbReference>
<evidence type="ECO:0000256" key="2">
    <source>
        <dbReference type="ARBA" id="ARBA00023136"/>
    </source>
</evidence>
<dbReference type="EMBL" id="SZUA01000001">
    <property type="protein sequence ID" value="TKR33442.1"/>
    <property type="molecule type" value="Genomic_DNA"/>
</dbReference>
<evidence type="ECO:0000313" key="4">
    <source>
        <dbReference type="EMBL" id="TKR33442.1"/>
    </source>
</evidence>
<dbReference type="Proteomes" id="UP000308707">
    <property type="component" value="Unassembled WGS sequence"/>
</dbReference>
<dbReference type="OrthoDB" id="5966509at2"/>
<dbReference type="GO" id="GO:0016020">
    <property type="term" value="C:membrane"/>
    <property type="evidence" value="ECO:0007669"/>
    <property type="project" value="UniProtKB-SubCell"/>
</dbReference>
<evidence type="ECO:0000256" key="3">
    <source>
        <dbReference type="SAM" id="SignalP"/>
    </source>
</evidence>
<comment type="subcellular location">
    <subcellularLocation>
        <location evidence="1">Membrane</location>
    </subcellularLocation>
</comment>
<dbReference type="RefSeq" id="WP_137265650.1">
    <property type="nucleotide sequence ID" value="NZ_SZUA01000001.1"/>
</dbReference>
<keyword evidence="5" id="KW-1185">Reference proteome</keyword>
<feature type="signal peptide" evidence="3">
    <location>
        <begin position="1"/>
        <end position="17"/>
    </location>
</feature>
<comment type="caution">
    <text evidence="4">The sequence shown here is derived from an EMBL/GenBank/DDBJ whole genome shotgun (WGS) entry which is preliminary data.</text>
</comment>
<feature type="chain" id="PRO_5020970193" evidence="3">
    <location>
        <begin position="18"/>
        <end position="165"/>
    </location>
</feature>
<protein>
    <submittedName>
        <fullName evidence="4">Glycine zipper 2TM domain-containing protein</fullName>
    </submittedName>
</protein>
<reference evidence="4 5" key="1">
    <citation type="submission" date="2019-04" db="EMBL/GenBank/DDBJ databases">
        <title>Reference strain of H23.</title>
        <authorList>
            <person name="Luo X."/>
        </authorList>
    </citation>
    <scope>NUCLEOTIDE SEQUENCE [LARGE SCALE GENOMIC DNA]</scope>
    <source>
        <strain evidence="4 5">H23</strain>
    </source>
</reference>
<dbReference type="PANTHER" id="PTHR35603:SF2">
    <property type="entry name" value="OUTER MEMBRANE LIPOPROTEIN"/>
    <property type="match status" value="1"/>
</dbReference>
<sequence>MNIRLISLAALASLALAGCATSPGYYGGGGGYNNNGGYNNPPPPSYGNNSNCYDCGQVVGIQRVAGSGAPRATGAILGGIVGAAAGREIADDHTDSKGRKNTATIAGAAAGALAGNAIQNRVSNAENDITVRLNDGRTVTVRQVDMAGIRMGAYVRVYNNHVWPQ</sequence>
<evidence type="ECO:0000313" key="5">
    <source>
        <dbReference type="Proteomes" id="UP000308707"/>
    </source>
</evidence>
<dbReference type="InterPro" id="IPR051407">
    <property type="entry name" value="Bact_OM_lipoprot/Surf_antigen"/>
</dbReference>
<keyword evidence="3" id="KW-0732">Signal</keyword>
<organism evidence="4 5">
    <name type="scientific">Luteimonas gilva</name>
    <dbReference type="NCBI Taxonomy" id="2572684"/>
    <lineage>
        <taxon>Bacteria</taxon>
        <taxon>Pseudomonadati</taxon>
        <taxon>Pseudomonadota</taxon>
        <taxon>Gammaproteobacteria</taxon>
        <taxon>Lysobacterales</taxon>
        <taxon>Lysobacteraceae</taxon>
        <taxon>Luteimonas</taxon>
    </lineage>
</organism>
<name>A0A4U5JUC1_9GAMM</name>
<keyword evidence="2" id="KW-0472">Membrane</keyword>
<proteinExistence type="predicted"/>
<gene>
    <name evidence="4" type="ORF">FCE95_03830</name>
</gene>
<evidence type="ECO:0000256" key="1">
    <source>
        <dbReference type="ARBA" id="ARBA00004370"/>
    </source>
</evidence>
<dbReference type="AlphaFoldDB" id="A0A4U5JUC1"/>